<dbReference type="InterPro" id="IPR050250">
    <property type="entry name" value="Macrolide_Exporter_MacB"/>
</dbReference>
<dbReference type="GO" id="GO:0005886">
    <property type="term" value="C:plasma membrane"/>
    <property type="evidence" value="ECO:0007669"/>
    <property type="project" value="UniProtKB-SubCell"/>
</dbReference>
<dbReference type="AlphaFoldDB" id="A0A1S8N4I8"/>
<feature type="domain" description="ABC3 transporter permease C-terminal" evidence="8">
    <location>
        <begin position="535"/>
        <end position="636"/>
    </location>
</feature>
<proteinExistence type="inferred from homology"/>
<gene>
    <name evidence="9" type="ORF">CLOSAC_28830</name>
</gene>
<feature type="transmembrane region" description="Helical" evidence="7">
    <location>
        <begin position="167"/>
        <end position="188"/>
    </location>
</feature>
<dbReference type="InterPro" id="IPR003838">
    <property type="entry name" value="ABC3_permease_C"/>
</dbReference>
<dbReference type="EMBL" id="LZYZ01000005">
    <property type="protein sequence ID" value="OOM11325.1"/>
    <property type="molecule type" value="Genomic_DNA"/>
</dbReference>
<evidence type="ECO:0000256" key="3">
    <source>
        <dbReference type="ARBA" id="ARBA00022692"/>
    </source>
</evidence>
<evidence type="ECO:0000256" key="1">
    <source>
        <dbReference type="ARBA" id="ARBA00004651"/>
    </source>
</evidence>
<feature type="transmembrane region" description="Helical" evidence="7">
    <location>
        <begin position="529"/>
        <end position="549"/>
    </location>
</feature>
<organism evidence="9 10">
    <name type="scientific">Clostridium saccharobutylicum</name>
    <dbReference type="NCBI Taxonomy" id="169679"/>
    <lineage>
        <taxon>Bacteria</taxon>
        <taxon>Bacillati</taxon>
        <taxon>Bacillota</taxon>
        <taxon>Clostridia</taxon>
        <taxon>Eubacteriales</taxon>
        <taxon>Clostridiaceae</taxon>
        <taxon>Clostridium</taxon>
    </lineage>
</organism>
<evidence type="ECO:0000313" key="9">
    <source>
        <dbReference type="EMBL" id="OOM11325.1"/>
    </source>
</evidence>
<name>A0A1S8N4I8_CLOSA</name>
<evidence type="ECO:0000313" key="10">
    <source>
        <dbReference type="Proteomes" id="UP000191154"/>
    </source>
</evidence>
<comment type="similarity">
    <text evidence="6">Belongs to the ABC-4 integral membrane protein family.</text>
</comment>
<feature type="transmembrane region" description="Helical" evidence="7">
    <location>
        <begin position="125"/>
        <end position="147"/>
    </location>
</feature>
<dbReference type="Pfam" id="PF02687">
    <property type="entry name" value="FtsX"/>
    <property type="match status" value="2"/>
</dbReference>
<keyword evidence="5 7" id="KW-0472">Membrane</keyword>
<accession>A0A1S8N4I8</accession>
<comment type="subcellular location">
    <subcellularLocation>
        <location evidence="1">Cell membrane</location>
        <topology evidence="1">Multi-pass membrane protein</topology>
    </subcellularLocation>
</comment>
<dbReference type="GO" id="GO:0022857">
    <property type="term" value="F:transmembrane transporter activity"/>
    <property type="evidence" value="ECO:0007669"/>
    <property type="project" value="TreeGrafter"/>
</dbReference>
<evidence type="ECO:0000256" key="6">
    <source>
        <dbReference type="ARBA" id="ARBA00038076"/>
    </source>
</evidence>
<dbReference type="PANTHER" id="PTHR30572:SF4">
    <property type="entry name" value="ABC TRANSPORTER PERMEASE YTRF"/>
    <property type="match status" value="1"/>
</dbReference>
<feature type="transmembrane region" description="Helical" evidence="7">
    <location>
        <begin position="236"/>
        <end position="257"/>
    </location>
</feature>
<feature type="transmembrane region" description="Helical" evidence="7">
    <location>
        <begin position="26"/>
        <end position="52"/>
    </location>
</feature>
<reference evidence="9 10" key="1">
    <citation type="submission" date="2016-05" db="EMBL/GenBank/DDBJ databases">
        <title>Microbial solvent formation.</title>
        <authorList>
            <person name="Poehlein A."/>
            <person name="Montoya Solano J.D."/>
            <person name="Flitsch S."/>
            <person name="Krabben P."/>
            <person name="Duerre P."/>
            <person name="Daniel R."/>
        </authorList>
    </citation>
    <scope>NUCLEOTIDE SEQUENCE [LARGE SCALE GENOMIC DNA]</scope>
    <source>
        <strain evidence="9 10">L1-8</strain>
    </source>
</reference>
<protein>
    <submittedName>
        <fullName evidence="9">FtsX-like permease family protein</fullName>
    </submittedName>
</protein>
<comment type="caution">
    <text evidence="9">The sequence shown here is derived from an EMBL/GenBank/DDBJ whole genome shotgun (WGS) entry which is preliminary data.</text>
</comment>
<feature type="transmembrane region" description="Helical" evidence="7">
    <location>
        <begin position="629"/>
        <end position="648"/>
    </location>
</feature>
<evidence type="ECO:0000256" key="4">
    <source>
        <dbReference type="ARBA" id="ARBA00022989"/>
    </source>
</evidence>
<dbReference type="PANTHER" id="PTHR30572">
    <property type="entry name" value="MEMBRANE COMPONENT OF TRANSPORTER-RELATED"/>
    <property type="match status" value="1"/>
</dbReference>
<dbReference type="Proteomes" id="UP000191154">
    <property type="component" value="Unassembled WGS sequence"/>
</dbReference>
<feature type="domain" description="ABC3 transporter permease C-terminal" evidence="8">
    <location>
        <begin position="76"/>
        <end position="195"/>
    </location>
</feature>
<evidence type="ECO:0000256" key="5">
    <source>
        <dbReference type="ARBA" id="ARBA00023136"/>
    </source>
</evidence>
<evidence type="ECO:0000256" key="2">
    <source>
        <dbReference type="ARBA" id="ARBA00022475"/>
    </source>
</evidence>
<sequence length="659" mass="75646">MSSEEKKIIKLLIERKFKESKTRNKITTMAIAFTTMLFIISFTIGIAVLKIIKEKTFNVENITVDGIPLLTLIKLITIILIMFVGYMIIYNIYNVSLEKDVKFYGALKLIGATRKQIFKILYGQFYILSIAGIVIGNVAGFLLSSFIIPRIIVNFIPLFKVETSVNIYIYAVIFSFISSFISMLMPAIKLAQISPVKSVTYSADFPNENKNYKKSRNGGKIYRIAWSNLWRKNQKAVYTIICISISLMCLHSAYILIEGLSPQKYTDAMINSDFVIGTNRYFQDNWSFSGCMDINSDLSEMDLENNILHNIKNYKEFKEGGAIYLNADFPRKDKEIVNAALKTDKLQKKSDDESRFLLDNQVDGNGNYYIDLYGADDFPLSKLELIDGQLDLDKLKTGKYIIYALPADHANQGSEYSNKADYFNVGDNVNLLINNQECEYQIIAKVVLRKRTGIRFDDNRQFNFYLPSSEFLKKINKNIMISYLADAKAGNITSMENEIKKKSELENSNFEYQSKNVLLDKFWGEQNSSILLCVFLGIIFGMIGILNFVNSIISSIIDNSKEIAILKSIGMTSKQISKMIYFESIYFVFFAVLSSFLFIVFGDMIIGGLYANQKWFYTYKFDVFEVMPIYPLILFFSILLREISYMYVGKRNLAEELKR</sequence>
<feature type="transmembrane region" description="Helical" evidence="7">
    <location>
        <begin position="72"/>
        <end position="93"/>
    </location>
</feature>
<keyword evidence="3 7" id="KW-0812">Transmembrane</keyword>
<evidence type="ECO:0000259" key="8">
    <source>
        <dbReference type="Pfam" id="PF02687"/>
    </source>
</evidence>
<dbReference type="RefSeq" id="WP_077865986.1">
    <property type="nucleotide sequence ID" value="NZ_LZYZ01000005.1"/>
</dbReference>
<evidence type="ECO:0000256" key="7">
    <source>
        <dbReference type="SAM" id="Phobius"/>
    </source>
</evidence>
<feature type="transmembrane region" description="Helical" evidence="7">
    <location>
        <begin position="585"/>
        <end position="609"/>
    </location>
</feature>
<keyword evidence="2" id="KW-1003">Cell membrane</keyword>
<keyword evidence="4 7" id="KW-1133">Transmembrane helix</keyword>